<comment type="caution">
    <text evidence="1">The sequence shown here is derived from an EMBL/GenBank/DDBJ whole genome shotgun (WGS) entry which is preliminary data.</text>
</comment>
<reference evidence="1" key="1">
    <citation type="submission" date="2021-06" db="EMBL/GenBank/DDBJ databases">
        <authorList>
            <person name="Kallberg Y."/>
            <person name="Tangrot J."/>
            <person name="Rosling A."/>
        </authorList>
    </citation>
    <scope>NUCLEOTIDE SEQUENCE</scope>
    <source>
        <strain evidence="1">IL203A</strain>
    </source>
</reference>
<keyword evidence="2" id="KW-1185">Reference proteome</keyword>
<proteinExistence type="predicted"/>
<dbReference type="EMBL" id="CAJVPU010006174">
    <property type="protein sequence ID" value="CAG8557708.1"/>
    <property type="molecule type" value="Genomic_DNA"/>
</dbReference>
<gene>
    <name evidence="1" type="ORF">DHETER_LOCUS5507</name>
</gene>
<sequence length="213" mass="24765">LDGKRVVLGEEEDNESEVWLFFKKVVWEKKQKTAKCDIPKCPHKPFSCGSGGSTNPLWRHLESSHWSQYVTTKEYRRKKKKVQNKHSNIEEIFERHPKNSTATTLTDINNVKLRNMFATWIINRQRPFSIIEDPELVEIIQYLNPKAQLVKADAIKNKIKSLYDLGKRELKANECWTLKETLIDFGLLNGKHDGMNISNGFFKVIKDYGIASK</sequence>
<protein>
    <submittedName>
        <fullName evidence="1">9822_t:CDS:1</fullName>
    </submittedName>
</protein>
<accession>A0ACA9LZ53</accession>
<feature type="non-terminal residue" evidence="1">
    <location>
        <position position="213"/>
    </location>
</feature>
<organism evidence="1 2">
    <name type="scientific">Dentiscutata heterogama</name>
    <dbReference type="NCBI Taxonomy" id="1316150"/>
    <lineage>
        <taxon>Eukaryota</taxon>
        <taxon>Fungi</taxon>
        <taxon>Fungi incertae sedis</taxon>
        <taxon>Mucoromycota</taxon>
        <taxon>Glomeromycotina</taxon>
        <taxon>Glomeromycetes</taxon>
        <taxon>Diversisporales</taxon>
        <taxon>Gigasporaceae</taxon>
        <taxon>Dentiscutata</taxon>
    </lineage>
</organism>
<feature type="non-terminal residue" evidence="1">
    <location>
        <position position="1"/>
    </location>
</feature>
<evidence type="ECO:0000313" key="2">
    <source>
        <dbReference type="Proteomes" id="UP000789702"/>
    </source>
</evidence>
<name>A0ACA9LZ53_9GLOM</name>
<dbReference type="Proteomes" id="UP000789702">
    <property type="component" value="Unassembled WGS sequence"/>
</dbReference>
<evidence type="ECO:0000313" key="1">
    <source>
        <dbReference type="EMBL" id="CAG8557708.1"/>
    </source>
</evidence>